<reference evidence="3" key="1">
    <citation type="submission" date="2022-10" db="EMBL/GenBank/DDBJ databases">
        <title>The complete genomes of actinobacterial strains from the NBC collection.</title>
        <authorList>
            <person name="Joergensen T.S."/>
            <person name="Alvarez Arevalo M."/>
            <person name="Sterndorff E.B."/>
            <person name="Faurdal D."/>
            <person name="Vuksanovic O."/>
            <person name="Mourched A.-S."/>
            <person name="Charusanti P."/>
            <person name="Shaw S."/>
            <person name="Blin K."/>
            <person name="Weber T."/>
        </authorList>
    </citation>
    <scope>NUCLEOTIDE SEQUENCE</scope>
    <source>
        <strain evidence="3">NBC_00189</strain>
    </source>
</reference>
<dbReference type="SUPFAM" id="SSF56219">
    <property type="entry name" value="DNase I-like"/>
    <property type="match status" value="1"/>
</dbReference>
<keyword evidence="3" id="KW-0255">Endonuclease</keyword>
<sequence length="313" mass="33275">MLAALAVLTAALLAFHSVVPNTVGRFGSLLETFLPWLGMAVLLLLLLALLRRSASALVALVLPSAVWGLSFGGRLLPEDRGAHDLTAVQHNVSDVNTDPAGTAAALIETAPDLVALEELTPDALPAYEKALAPDYPHHAVEGTVGLWSRHPLSDVRRVDIRPAAIEEGWSRGMRSTARTPWGDIAVYVAHLPSVRLGWNGLGSGARDESAGLLGDALATERLDRVILLGDLNSTLDDRGLDPVTSRMDRTDSARQAFAFSWPASFPVSRIDQVLARSATVTNVRTLPATGSDHLPLAVDIRLERGSDGSPPPP</sequence>
<evidence type="ECO:0000313" key="3">
    <source>
        <dbReference type="EMBL" id="WTP54097.1"/>
    </source>
</evidence>
<keyword evidence="1" id="KW-0812">Transmembrane</keyword>
<feature type="domain" description="Endonuclease/exonuclease/phosphatase" evidence="2">
    <location>
        <begin position="89"/>
        <end position="293"/>
    </location>
</feature>
<organism evidence="3 4">
    <name type="scientific">Streptomyces tauricus</name>
    <dbReference type="NCBI Taxonomy" id="68274"/>
    <lineage>
        <taxon>Bacteria</taxon>
        <taxon>Bacillati</taxon>
        <taxon>Actinomycetota</taxon>
        <taxon>Actinomycetes</taxon>
        <taxon>Kitasatosporales</taxon>
        <taxon>Streptomycetaceae</taxon>
        <taxon>Streptomyces</taxon>
        <taxon>Streptomyces aurantiacus group</taxon>
    </lineage>
</organism>
<keyword evidence="3" id="KW-0378">Hydrolase</keyword>
<feature type="transmembrane region" description="Helical" evidence="1">
    <location>
        <begin position="33"/>
        <end position="50"/>
    </location>
</feature>
<accession>A0ABZ1JV86</accession>
<name>A0ABZ1JV86_9ACTN</name>
<evidence type="ECO:0000256" key="1">
    <source>
        <dbReference type="SAM" id="Phobius"/>
    </source>
</evidence>
<dbReference type="InterPro" id="IPR036691">
    <property type="entry name" value="Endo/exonu/phosph_ase_sf"/>
</dbReference>
<keyword evidence="1" id="KW-1133">Transmembrane helix</keyword>
<evidence type="ECO:0000259" key="2">
    <source>
        <dbReference type="Pfam" id="PF03372"/>
    </source>
</evidence>
<evidence type="ECO:0000313" key="4">
    <source>
        <dbReference type="Proteomes" id="UP001432166"/>
    </source>
</evidence>
<keyword evidence="1" id="KW-0472">Membrane</keyword>
<dbReference type="Pfam" id="PF03372">
    <property type="entry name" value="Exo_endo_phos"/>
    <property type="match status" value="1"/>
</dbReference>
<dbReference type="InterPro" id="IPR005135">
    <property type="entry name" value="Endo/exonuclease/phosphatase"/>
</dbReference>
<protein>
    <submittedName>
        <fullName evidence="3">Endonuclease/exonuclease/phosphatase family protein</fullName>
    </submittedName>
</protein>
<proteinExistence type="predicted"/>
<keyword evidence="3" id="KW-0540">Nuclease</keyword>
<keyword evidence="4" id="KW-1185">Reference proteome</keyword>
<feature type="transmembrane region" description="Helical" evidence="1">
    <location>
        <begin position="57"/>
        <end position="76"/>
    </location>
</feature>
<dbReference type="GO" id="GO:0004519">
    <property type="term" value="F:endonuclease activity"/>
    <property type="evidence" value="ECO:0007669"/>
    <property type="project" value="UniProtKB-KW"/>
</dbReference>
<gene>
    <name evidence="3" type="ORF">OG288_40725</name>
</gene>
<dbReference type="Proteomes" id="UP001432166">
    <property type="component" value="Chromosome"/>
</dbReference>
<dbReference type="RefSeq" id="WP_328939576.1">
    <property type="nucleotide sequence ID" value="NZ_CP108133.1"/>
</dbReference>
<dbReference type="EMBL" id="CP108133">
    <property type="protein sequence ID" value="WTP54097.1"/>
    <property type="molecule type" value="Genomic_DNA"/>
</dbReference>
<dbReference type="Gene3D" id="3.60.10.10">
    <property type="entry name" value="Endonuclease/exonuclease/phosphatase"/>
    <property type="match status" value="1"/>
</dbReference>